<reference evidence="1 2" key="1">
    <citation type="submission" date="2013-06" db="EMBL/GenBank/DDBJ databases">
        <authorList>
            <person name="Weinstock G."/>
            <person name="Sodergren E."/>
            <person name="Lobos E.A."/>
            <person name="Fulton L."/>
            <person name="Fulton R."/>
            <person name="Courtney L."/>
            <person name="Fronick C."/>
            <person name="O'Laughlin M."/>
            <person name="Godfrey J."/>
            <person name="Wilson R.M."/>
            <person name="Miner T."/>
            <person name="Farmer C."/>
            <person name="Delehaunty K."/>
            <person name="Cordes M."/>
            <person name="Minx P."/>
            <person name="Tomlinson C."/>
            <person name="Chen J."/>
            <person name="Wollam A."/>
            <person name="Pepin K.H."/>
            <person name="Bhonagiri V."/>
            <person name="Zhang X."/>
            <person name="Warren W."/>
            <person name="Mitreva M."/>
            <person name="Mardis E.R."/>
            <person name="Wilson R.K."/>
        </authorList>
    </citation>
    <scope>NUCLEOTIDE SEQUENCE [LARGE SCALE GENOMIC DNA]</scope>
    <source>
        <strain evidence="1 2">ATCC 14869</strain>
    </source>
</reference>
<evidence type="ECO:0000313" key="2">
    <source>
        <dbReference type="Proteomes" id="UP000016644"/>
    </source>
</evidence>
<dbReference type="Proteomes" id="UP000016644">
    <property type="component" value="Unassembled WGS sequence"/>
</dbReference>
<dbReference type="HOGENOM" id="CLU_2752674_0_0_9"/>
<sequence>MSTFVEIARPLVVANGLERTGHDFKPRRSLVSKLGLILSALNPLTKDNDGTEPICHFPSGYCGVVWSRWLNLKSD</sequence>
<name>U2PG98_LEVBR</name>
<proteinExistence type="predicted"/>
<dbReference type="AlphaFoldDB" id="U2PG98"/>
<organism evidence="1 2">
    <name type="scientific">Levilactobacillus brevis ATCC 14869 = DSM 20054</name>
    <dbReference type="NCBI Taxonomy" id="649758"/>
    <lineage>
        <taxon>Bacteria</taxon>
        <taxon>Bacillati</taxon>
        <taxon>Bacillota</taxon>
        <taxon>Bacilli</taxon>
        <taxon>Lactobacillales</taxon>
        <taxon>Lactobacillaceae</taxon>
        <taxon>Levilactobacillus</taxon>
    </lineage>
</organism>
<comment type="caution">
    <text evidence="1">The sequence shown here is derived from an EMBL/GenBank/DDBJ whole genome shotgun (WGS) entry which is preliminary data.</text>
</comment>
<evidence type="ECO:0000313" key="1">
    <source>
        <dbReference type="EMBL" id="ERK43191.1"/>
    </source>
</evidence>
<protein>
    <submittedName>
        <fullName evidence="1">Uncharacterized protein</fullName>
    </submittedName>
</protein>
<gene>
    <name evidence="1" type="ORF">HMPREF0495_01660</name>
</gene>
<accession>U2PG98</accession>
<dbReference type="EMBL" id="AWVK01000071">
    <property type="protein sequence ID" value="ERK43191.1"/>
    <property type="molecule type" value="Genomic_DNA"/>
</dbReference>